<evidence type="ECO:0000313" key="3">
    <source>
        <dbReference type="Proteomes" id="UP000286415"/>
    </source>
</evidence>
<evidence type="ECO:0000256" key="1">
    <source>
        <dbReference type="SAM" id="MobiDB-lite"/>
    </source>
</evidence>
<evidence type="ECO:0000313" key="2">
    <source>
        <dbReference type="EMBL" id="KAG5445163.1"/>
    </source>
</evidence>
<keyword evidence="3" id="KW-1185">Reference proteome</keyword>
<comment type="caution">
    <text evidence="2">The sequence shown here is derived from an EMBL/GenBank/DDBJ whole genome shotgun (WGS) entry which is preliminary data.</text>
</comment>
<name>A0A8T1M7N0_CLOSI</name>
<reference evidence="2 3" key="2">
    <citation type="journal article" date="2021" name="Genomics">
        <title>High-quality reference genome for Clonorchis sinensis.</title>
        <authorList>
            <person name="Young N.D."/>
            <person name="Stroehlein A.J."/>
            <person name="Kinkar L."/>
            <person name="Wang T."/>
            <person name="Sohn W.M."/>
            <person name="Chang B.C.H."/>
            <person name="Kaur P."/>
            <person name="Weisz D."/>
            <person name="Dudchenko O."/>
            <person name="Aiden E.L."/>
            <person name="Korhonen P.K."/>
            <person name="Gasser R.B."/>
        </authorList>
    </citation>
    <scope>NUCLEOTIDE SEQUENCE [LARGE SCALE GENOMIC DNA]</scope>
    <source>
        <strain evidence="2">Cs-k2</strain>
    </source>
</reference>
<dbReference type="AlphaFoldDB" id="A0A8T1M7N0"/>
<feature type="region of interest" description="Disordered" evidence="1">
    <location>
        <begin position="1"/>
        <end position="59"/>
    </location>
</feature>
<feature type="compositionally biased region" description="Acidic residues" evidence="1">
    <location>
        <begin position="35"/>
        <end position="55"/>
    </location>
</feature>
<sequence>MNPNLQEKYLADDSPDRLRNSSENCDPGVDAAAAADDDDDDDDGDDDDDDDDDEQPGAPIVFGMHAVNLMF</sequence>
<protein>
    <submittedName>
        <fullName evidence="2">Uncharacterized protein</fullName>
    </submittedName>
</protein>
<dbReference type="EMBL" id="NIRI02000056">
    <property type="protein sequence ID" value="KAG5445163.1"/>
    <property type="molecule type" value="Genomic_DNA"/>
</dbReference>
<gene>
    <name evidence="2" type="ORF">CSKR_203173</name>
</gene>
<accession>A0A8T1M7N0</accession>
<proteinExistence type="predicted"/>
<organism evidence="2 3">
    <name type="scientific">Clonorchis sinensis</name>
    <name type="common">Chinese liver fluke</name>
    <dbReference type="NCBI Taxonomy" id="79923"/>
    <lineage>
        <taxon>Eukaryota</taxon>
        <taxon>Metazoa</taxon>
        <taxon>Spiralia</taxon>
        <taxon>Lophotrochozoa</taxon>
        <taxon>Platyhelminthes</taxon>
        <taxon>Trematoda</taxon>
        <taxon>Digenea</taxon>
        <taxon>Opisthorchiida</taxon>
        <taxon>Opisthorchiata</taxon>
        <taxon>Opisthorchiidae</taxon>
        <taxon>Clonorchis</taxon>
    </lineage>
</organism>
<reference evidence="2 3" key="1">
    <citation type="journal article" date="2018" name="Biotechnol. Adv.">
        <title>Improved genomic resources and new bioinformatic workflow for the carcinogenic parasite Clonorchis sinensis: Biotechnological implications.</title>
        <authorList>
            <person name="Wang D."/>
            <person name="Korhonen P.K."/>
            <person name="Gasser R.B."/>
            <person name="Young N.D."/>
        </authorList>
    </citation>
    <scope>NUCLEOTIDE SEQUENCE [LARGE SCALE GENOMIC DNA]</scope>
    <source>
        <strain evidence="2">Cs-k2</strain>
    </source>
</reference>
<feature type="compositionally biased region" description="Basic and acidic residues" evidence="1">
    <location>
        <begin position="9"/>
        <end position="20"/>
    </location>
</feature>
<dbReference type="Proteomes" id="UP000286415">
    <property type="component" value="Unassembled WGS sequence"/>
</dbReference>